<evidence type="ECO:0000256" key="1">
    <source>
        <dbReference type="SAM" id="Phobius"/>
    </source>
</evidence>
<keyword evidence="4" id="KW-1185">Reference proteome</keyword>
<feature type="transmembrane region" description="Helical" evidence="1">
    <location>
        <begin position="330"/>
        <end position="350"/>
    </location>
</feature>
<dbReference type="PANTHER" id="PTHR43265">
    <property type="entry name" value="ESTERASE ESTD"/>
    <property type="match status" value="1"/>
</dbReference>
<keyword evidence="1" id="KW-0812">Transmembrane</keyword>
<organism evidence="3 4">
    <name type="scientific">Rugosimonospora africana</name>
    <dbReference type="NCBI Taxonomy" id="556532"/>
    <lineage>
        <taxon>Bacteria</taxon>
        <taxon>Bacillati</taxon>
        <taxon>Actinomycetota</taxon>
        <taxon>Actinomycetes</taxon>
        <taxon>Micromonosporales</taxon>
        <taxon>Micromonosporaceae</taxon>
        <taxon>Rugosimonospora</taxon>
    </lineage>
</organism>
<protein>
    <recommendedName>
        <fullName evidence="5">Peptidase S9 prolyl oligopeptidase catalytic domain-containing protein</fullName>
    </recommendedName>
</protein>
<dbReference type="Gene3D" id="3.40.50.1820">
    <property type="entry name" value="alpha/beta hydrolase"/>
    <property type="match status" value="1"/>
</dbReference>
<feature type="transmembrane region" description="Helical" evidence="1">
    <location>
        <begin position="406"/>
        <end position="430"/>
    </location>
</feature>
<evidence type="ECO:0000313" key="4">
    <source>
        <dbReference type="Proteomes" id="UP000642748"/>
    </source>
</evidence>
<evidence type="ECO:0000313" key="3">
    <source>
        <dbReference type="EMBL" id="GIH19892.1"/>
    </source>
</evidence>
<feature type="transmembrane region" description="Helical" evidence="1">
    <location>
        <begin position="371"/>
        <end position="394"/>
    </location>
</feature>
<dbReference type="RefSeq" id="WP_203923333.1">
    <property type="nucleotide sequence ID" value="NZ_BONZ01000086.1"/>
</dbReference>
<feature type="chain" id="PRO_5035298708" description="Peptidase S9 prolyl oligopeptidase catalytic domain-containing protein" evidence="2">
    <location>
        <begin position="30"/>
        <end position="482"/>
    </location>
</feature>
<dbReference type="GO" id="GO:0052689">
    <property type="term" value="F:carboxylic ester hydrolase activity"/>
    <property type="evidence" value="ECO:0007669"/>
    <property type="project" value="TreeGrafter"/>
</dbReference>
<feature type="transmembrane region" description="Helical" evidence="1">
    <location>
        <begin position="459"/>
        <end position="479"/>
    </location>
</feature>
<accession>A0A8J3R1I6</accession>
<dbReference type="InterPro" id="IPR029058">
    <property type="entry name" value="AB_hydrolase_fold"/>
</dbReference>
<dbReference type="SUPFAM" id="SSF53474">
    <property type="entry name" value="alpha/beta-Hydrolases"/>
    <property type="match status" value="1"/>
</dbReference>
<evidence type="ECO:0008006" key="5">
    <source>
        <dbReference type="Google" id="ProtNLM"/>
    </source>
</evidence>
<reference evidence="3" key="1">
    <citation type="submission" date="2021-01" db="EMBL/GenBank/DDBJ databases">
        <title>Whole genome shotgun sequence of Rugosimonospora africana NBRC 104875.</title>
        <authorList>
            <person name="Komaki H."/>
            <person name="Tamura T."/>
        </authorList>
    </citation>
    <scope>NUCLEOTIDE SEQUENCE</scope>
    <source>
        <strain evidence="3">NBRC 104875</strain>
    </source>
</reference>
<proteinExistence type="predicted"/>
<keyword evidence="1" id="KW-1133">Transmembrane helix</keyword>
<dbReference type="InterPro" id="IPR053145">
    <property type="entry name" value="AB_hydrolase_Est10"/>
</dbReference>
<keyword evidence="2" id="KW-0732">Signal</keyword>
<dbReference type="PANTHER" id="PTHR43265:SF1">
    <property type="entry name" value="ESTERASE ESTD"/>
    <property type="match status" value="1"/>
</dbReference>
<dbReference type="Proteomes" id="UP000642748">
    <property type="component" value="Unassembled WGS sequence"/>
</dbReference>
<evidence type="ECO:0000256" key="2">
    <source>
        <dbReference type="SAM" id="SignalP"/>
    </source>
</evidence>
<sequence>MRRIVTALLALLTAVVAGALVVPADPARAAPDGVTATEVSFTGSGGVVLHGTVLTPASGTGRHPGIVMLEGAGNRGRGYLMPDARAYARHGIVTLVYDKRTVGYSLLHRDYSVLADDALAGVRLLRSRPDTDPGRVGLWALSEGAFVAPIAANRSADVAFLITVGAVGTTVAEQTAWEYGQYLRHAGVSGSLVRTMRGTAMRSAIGAHLFPEADFDPLPLWRQVRQPVLTEWGQLDRDAVPAASRQLIGEALRGGGNSHHTARVVPAVNHDLHVTADDGFDRLPTLPADYGDYEAAWIGNPTQPPAVQSLASDAGRVAPTLSPPAWYDSAWAQLSILAVLLVAFVAYPVAGLIRRVRRRTRGHSPRSARCLAVLGPVTIAGTMLYMLFMLASAAKVTGPVLAGRPVPWLVLQLLAAGTVVATVALAVGWWRGPTSLARRVGRRATTQTSRHHRNAAGPIQVALFAAGLLFIPWALHWGLLVP</sequence>
<comment type="caution">
    <text evidence="3">The sequence shown here is derived from an EMBL/GenBank/DDBJ whole genome shotgun (WGS) entry which is preliminary data.</text>
</comment>
<keyword evidence="1" id="KW-0472">Membrane</keyword>
<feature type="signal peptide" evidence="2">
    <location>
        <begin position="1"/>
        <end position="29"/>
    </location>
</feature>
<dbReference type="AlphaFoldDB" id="A0A8J3R1I6"/>
<name>A0A8J3R1I6_9ACTN</name>
<dbReference type="EMBL" id="BONZ01000086">
    <property type="protein sequence ID" value="GIH19892.1"/>
    <property type="molecule type" value="Genomic_DNA"/>
</dbReference>
<gene>
    <name evidence="3" type="ORF">Raf01_80640</name>
</gene>